<evidence type="ECO:0000313" key="1">
    <source>
        <dbReference type="EMBL" id="MFC5907092.1"/>
    </source>
</evidence>
<dbReference type="Proteomes" id="UP001596174">
    <property type="component" value="Unassembled WGS sequence"/>
</dbReference>
<evidence type="ECO:0000313" key="2">
    <source>
        <dbReference type="Proteomes" id="UP001596174"/>
    </source>
</evidence>
<keyword evidence="2" id="KW-1185">Reference proteome</keyword>
<protein>
    <submittedName>
        <fullName evidence="1">Uncharacterized protein</fullName>
    </submittedName>
</protein>
<proteinExistence type="predicted"/>
<dbReference type="EMBL" id="JBHSQJ010000023">
    <property type="protein sequence ID" value="MFC5907092.1"/>
    <property type="molecule type" value="Genomic_DNA"/>
</dbReference>
<reference evidence="2" key="1">
    <citation type="journal article" date="2019" name="Int. J. Syst. Evol. Microbiol.">
        <title>The Global Catalogue of Microorganisms (GCM) 10K type strain sequencing project: providing services to taxonomists for standard genome sequencing and annotation.</title>
        <authorList>
            <consortium name="The Broad Institute Genomics Platform"/>
            <consortium name="The Broad Institute Genome Sequencing Center for Infectious Disease"/>
            <person name="Wu L."/>
            <person name="Ma J."/>
        </authorList>
    </citation>
    <scope>NUCLEOTIDE SEQUENCE [LARGE SCALE GENOMIC DNA]</scope>
    <source>
        <strain evidence="2">JCM 4816</strain>
    </source>
</reference>
<dbReference type="RefSeq" id="WP_380581150.1">
    <property type="nucleotide sequence ID" value="NZ_JBHSQJ010000023.1"/>
</dbReference>
<feature type="non-terminal residue" evidence="1">
    <location>
        <position position="1"/>
    </location>
</feature>
<sequence>WAPGDGVALPPAPARVTAGRADAYWRGSDDGGTGFLTVLVQSDNEGPVEIDLRGGRRVAVTAARGGAALLRLVDGELDDFLVLGGNEFLDSLTTPSLRVADRTWTAPGPGDHARIAGVTRSFDL</sequence>
<organism evidence="1 2">
    <name type="scientific">Streptacidiphilus monticola</name>
    <dbReference type="NCBI Taxonomy" id="2161674"/>
    <lineage>
        <taxon>Bacteria</taxon>
        <taxon>Bacillati</taxon>
        <taxon>Actinomycetota</taxon>
        <taxon>Actinomycetes</taxon>
        <taxon>Kitasatosporales</taxon>
        <taxon>Streptomycetaceae</taxon>
        <taxon>Streptacidiphilus</taxon>
    </lineage>
</organism>
<accession>A0ABW1FYW2</accession>
<gene>
    <name evidence="1" type="ORF">ACFP3V_07655</name>
</gene>
<comment type="caution">
    <text evidence="1">The sequence shown here is derived from an EMBL/GenBank/DDBJ whole genome shotgun (WGS) entry which is preliminary data.</text>
</comment>
<name>A0ABW1FYW2_9ACTN</name>